<reference evidence="1 2" key="1">
    <citation type="submission" date="2018-02" db="EMBL/GenBank/DDBJ databases">
        <title>The genomes of Aspergillus section Nigri reveals drivers in fungal speciation.</title>
        <authorList>
            <consortium name="DOE Joint Genome Institute"/>
            <person name="Vesth T.C."/>
            <person name="Nybo J."/>
            <person name="Theobald S."/>
            <person name="Brandl J."/>
            <person name="Frisvad J.C."/>
            <person name="Nielsen K.F."/>
            <person name="Lyhne E.K."/>
            <person name="Kogle M.E."/>
            <person name="Kuo A."/>
            <person name="Riley R."/>
            <person name="Clum A."/>
            <person name="Nolan M."/>
            <person name="Lipzen A."/>
            <person name="Salamov A."/>
            <person name="Henrissat B."/>
            <person name="Wiebenga A."/>
            <person name="De vries R.P."/>
            <person name="Grigoriev I.V."/>
            <person name="Mortensen U.H."/>
            <person name="Andersen M.R."/>
            <person name="Baker S.E."/>
        </authorList>
    </citation>
    <scope>NUCLEOTIDE SEQUENCE [LARGE SCALE GENOMIC DNA]</scope>
    <source>
        <strain evidence="1 2">CBS 121593</strain>
    </source>
</reference>
<keyword evidence="2" id="KW-1185">Reference proteome</keyword>
<evidence type="ECO:0000313" key="2">
    <source>
        <dbReference type="Proteomes" id="UP000249402"/>
    </source>
</evidence>
<dbReference type="VEuPathDB" id="FungiDB:BO80DRAFT_192191"/>
<dbReference type="Proteomes" id="UP000249402">
    <property type="component" value="Unassembled WGS sequence"/>
</dbReference>
<evidence type="ECO:0000313" key="1">
    <source>
        <dbReference type="EMBL" id="RAK97403.1"/>
    </source>
</evidence>
<protein>
    <recommendedName>
        <fullName evidence="3">ABM domain-containing protein</fullName>
    </recommendedName>
</protein>
<dbReference type="EMBL" id="KZ824463">
    <property type="protein sequence ID" value="RAK97403.1"/>
    <property type="molecule type" value="Genomic_DNA"/>
</dbReference>
<evidence type="ECO:0008006" key="3">
    <source>
        <dbReference type="Google" id="ProtNLM"/>
    </source>
</evidence>
<sequence>MSGITEFIYFHLNPAIKPENPTNEAGASLLELFQTTKHQSGYKGSAWGRSIEDENVIVWIIDWKDAHPPPPPPPATSLTPYLTPNKPLTTFFATLSPPLNLSSTTPSSPSPSSSPISSPLTELFTPFFPTTLPPPETTSLHNSLIAFRNELMNNLPEEQRPRSFAMGQVERPGTRKHGGSPSGEAFGMVVVVGWESLDVHVGVKGTEAFGRGIQPIRGWMLKGDGEAEGEGFGVMRHVAFRVVE</sequence>
<dbReference type="AlphaFoldDB" id="A0A395GTI5"/>
<proteinExistence type="predicted"/>
<dbReference type="Gene3D" id="3.30.70.100">
    <property type="match status" value="1"/>
</dbReference>
<dbReference type="GeneID" id="37218989"/>
<name>A0A395GTI5_9EURO</name>
<dbReference type="OrthoDB" id="3830579at2759"/>
<dbReference type="RefSeq" id="XP_025571731.1">
    <property type="nucleotide sequence ID" value="XM_025714124.1"/>
</dbReference>
<dbReference type="STRING" id="1448316.A0A395GTI5"/>
<organism evidence="1 2">
    <name type="scientific">Aspergillus ibericus CBS 121593</name>
    <dbReference type="NCBI Taxonomy" id="1448316"/>
    <lineage>
        <taxon>Eukaryota</taxon>
        <taxon>Fungi</taxon>
        <taxon>Dikarya</taxon>
        <taxon>Ascomycota</taxon>
        <taxon>Pezizomycotina</taxon>
        <taxon>Eurotiomycetes</taxon>
        <taxon>Eurotiomycetidae</taxon>
        <taxon>Eurotiales</taxon>
        <taxon>Aspergillaceae</taxon>
        <taxon>Aspergillus</taxon>
        <taxon>Aspergillus subgen. Circumdati</taxon>
    </lineage>
</organism>
<gene>
    <name evidence="1" type="ORF">BO80DRAFT_192191</name>
</gene>
<accession>A0A395GTI5</accession>